<dbReference type="EMBL" id="JAUUUU010000005">
    <property type="protein sequence ID" value="MDP1521161.1"/>
    <property type="molecule type" value="Genomic_DNA"/>
</dbReference>
<name>A0AAW8B5E8_9GAMM</name>
<accession>A0AAW8B5E8</accession>
<dbReference type="Proteomes" id="UP001178354">
    <property type="component" value="Unassembled WGS sequence"/>
</dbReference>
<comment type="caution">
    <text evidence="3">The sequence shown here is derived from an EMBL/GenBank/DDBJ whole genome shotgun (WGS) entry which is preliminary data.</text>
</comment>
<reference evidence="3" key="1">
    <citation type="journal article" date="2010" name="Int. J. Syst. Evol. Microbiol.">
        <title>Porticoccus litoralis gen. nov., sp. nov., a gammaproteobacterium isolated from the Yellow Sea.</title>
        <authorList>
            <person name="Oh H.M."/>
            <person name="Kim H."/>
            <person name="Kim K.M."/>
            <person name="Min G.S."/>
            <person name="Cho J.C."/>
        </authorList>
    </citation>
    <scope>NUCLEOTIDE SEQUENCE</scope>
    <source>
        <strain evidence="3">DSM 25064</strain>
    </source>
</reference>
<evidence type="ECO:0000256" key="1">
    <source>
        <dbReference type="SAM" id="MobiDB-lite"/>
    </source>
</evidence>
<keyword evidence="4" id="KW-1185">Reference proteome</keyword>
<sequence>MRKILLLATLVIPGYLSAESLNVSMNCPEWVQARQQNDYQNALSWLQGYISAYNEYEYAGKDPDGVLGTKDADAVAQWMDNYCKQNESSNPQEAIANLIEKRQHVKNACPVRKQSGRPCIPEEEPEKPAINEEQ</sequence>
<feature type="signal peptide" evidence="2">
    <location>
        <begin position="1"/>
        <end position="18"/>
    </location>
</feature>
<evidence type="ECO:0000313" key="3">
    <source>
        <dbReference type="EMBL" id="MDP1521161.1"/>
    </source>
</evidence>
<organism evidence="3 4">
    <name type="scientific">Porticoccus litoralis</name>
    <dbReference type="NCBI Taxonomy" id="434086"/>
    <lineage>
        <taxon>Bacteria</taxon>
        <taxon>Pseudomonadati</taxon>
        <taxon>Pseudomonadota</taxon>
        <taxon>Gammaproteobacteria</taxon>
        <taxon>Cellvibrionales</taxon>
        <taxon>Porticoccaceae</taxon>
        <taxon>Porticoccus</taxon>
    </lineage>
</organism>
<feature type="region of interest" description="Disordered" evidence="1">
    <location>
        <begin position="112"/>
        <end position="134"/>
    </location>
</feature>
<reference evidence="3" key="2">
    <citation type="submission" date="2023-08" db="EMBL/GenBank/DDBJ databases">
        <authorList>
            <person name="Luo J."/>
        </authorList>
    </citation>
    <scope>NUCLEOTIDE SEQUENCE</scope>
    <source>
        <strain evidence="3">DSM 25064</strain>
    </source>
</reference>
<evidence type="ECO:0000256" key="2">
    <source>
        <dbReference type="SAM" id="SignalP"/>
    </source>
</evidence>
<protein>
    <recommendedName>
        <fullName evidence="5">Rap1a immunity protein domain-containing protein</fullName>
    </recommendedName>
</protein>
<keyword evidence="2" id="KW-0732">Signal</keyword>
<gene>
    <name evidence="3" type="ORF">Q8A57_09295</name>
</gene>
<feature type="chain" id="PRO_5043510561" description="Rap1a immunity protein domain-containing protein" evidence="2">
    <location>
        <begin position="19"/>
        <end position="134"/>
    </location>
</feature>
<dbReference type="AlphaFoldDB" id="A0AAW8B5E8"/>
<evidence type="ECO:0000313" key="4">
    <source>
        <dbReference type="Proteomes" id="UP001178354"/>
    </source>
</evidence>
<evidence type="ECO:0008006" key="5">
    <source>
        <dbReference type="Google" id="ProtNLM"/>
    </source>
</evidence>
<proteinExistence type="predicted"/>
<dbReference type="RefSeq" id="WP_305170825.1">
    <property type="nucleotide sequence ID" value="NZ_JAUUUU010000005.1"/>
</dbReference>